<comment type="similarity">
    <text evidence="1">Belongs to the peptidase S13 family.</text>
</comment>
<dbReference type="GO" id="GO:0004185">
    <property type="term" value="F:serine-type carboxypeptidase activity"/>
    <property type="evidence" value="ECO:0007669"/>
    <property type="project" value="InterPro"/>
</dbReference>
<dbReference type="PANTHER" id="PTHR30023">
    <property type="entry name" value="D-ALANYL-D-ALANINE CARBOXYPEPTIDASE"/>
    <property type="match status" value="1"/>
</dbReference>
<name>A0A918WLC6_9BACT</name>
<dbReference type="EMBL" id="BMXI01000010">
    <property type="protein sequence ID" value="GHC56801.1"/>
    <property type="molecule type" value="Genomic_DNA"/>
</dbReference>
<reference evidence="3" key="2">
    <citation type="submission" date="2020-09" db="EMBL/GenBank/DDBJ databases">
        <authorList>
            <person name="Sun Q."/>
            <person name="Kim S."/>
        </authorList>
    </citation>
    <scope>NUCLEOTIDE SEQUENCE</scope>
    <source>
        <strain evidence="3">KCTC 12988</strain>
    </source>
</reference>
<comment type="caution">
    <text evidence="3">The sequence shown here is derived from an EMBL/GenBank/DDBJ whole genome shotgun (WGS) entry which is preliminary data.</text>
</comment>
<dbReference type="NCBIfam" id="TIGR00666">
    <property type="entry name" value="PBP4"/>
    <property type="match status" value="1"/>
</dbReference>
<reference evidence="3" key="1">
    <citation type="journal article" date="2014" name="Int. J. Syst. Evol. Microbiol.">
        <title>Complete genome sequence of Corynebacterium casei LMG S-19264T (=DSM 44701T), isolated from a smear-ripened cheese.</title>
        <authorList>
            <consortium name="US DOE Joint Genome Institute (JGI-PGF)"/>
            <person name="Walter F."/>
            <person name="Albersmeier A."/>
            <person name="Kalinowski J."/>
            <person name="Ruckert C."/>
        </authorList>
    </citation>
    <scope>NUCLEOTIDE SEQUENCE</scope>
    <source>
        <strain evidence="3">KCTC 12988</strain>
    </source>
</reference>
<dbReference type="Pfam" id="PF02113">
    <property type="entry name" value="Peptidase_S13"/>
    <property type="match status" value="1"/>
</dbReference>
<dbReference type="PANTHER" id="PTHR30023:SF0">
    <property type="entry name" value="PENICILLIN-SENSITIVE CARBOXYPEPTIDASE A"/>
    <property type="match status" value="1"/>
</dbReference>
<dbReference type="InterPro" id="IPR000667">
    <property type="entry name" value="Peptidase_S13"/>
</dbReference>
<evidence type="ECO:0000313" key="4">
    <source>
        <dbReference type="Proteomes" id="UP000644507"/>
    </source>
</evidence>
<gene>
    <name evidence="3" type="ORF">GCM10007100_24500</name>
</gene>
<organism evidence="3 4">
    <name type="scientific">Roseibacillus persicicus</name>
    <dbReference type="NCBI Taxonomy" id="454148"/>
    <lineage>
        <taxon>Bacteria</taxon>
        <taxon>Pseudomonadati</taxon>
        <taxon>Verrucomicrobiota</taxon>
        <taxon>Verrucomicrobiia</taxon>
        <taxon>Verrucomicrobiales</taxon>
        <taxon>Verrucomicrobiaceae</taxon>
        <taxon>Roseibacillus</taxon>
    </lineage>
</organism>
<keyword evidence="4" id="KW-1185">Reference proteome</keyword>
<keyword evidence="2" id="KW-0378">Hydrolase</keyword>
<dbReference type="GO" id="GO:0006508">
    <property type="term" value="P:proteolysis"/>
    <property type="evidence" value="ECO:0007669"/>
    <property type="project" value="InterPro"/>
</dbReference>
<evidence type="ECO:0000256" key="1">
    <source>
        <dbReference type="ARBA" id="ARBA00006096"/>
    </source>
</evidence>
<dbReference type="RefSeq" id="WP_189570281.1">
    <property type="nucleotide sequence ID" value="NZ_BMXI01000010.1"/>
</dbReference>
<dbReference type="SUPFAM" id="SSF56601">
    <property type="entry name" value="beta-lactamase/transpeptidase-like"/>
    <property type="match status" value="1"/>
</dbReference>
<evidence type="ECO:0000256" key="2">
    <source>
        <dbReference type="ARBA" id="ARBA00022801"/>
    </source>
</evidence>
<protein>
    <submittedName>
        <fullName evidence="3">Peptidase S13</fullName>
    </submittedName>
</protein>
<evidence type="ECO:0000313" key="3">
    <source>
        <dbReference type="EMBL" id="GHC56801.1"/>
    </source>
</evidence>
<dbReference type="Gene3D" id="3.40.710.10">
    <property type="entry name" value="DD-peptidase/beta-lactamase superfamily"/>
    <property type="match status" value="2"/>
</dbReference>
<dbReference type="GO" id="GO:0000270">
    <property type="term" value="P:peptidoglycan metabolic process"/>
    <property type="evidence" value="ECO:0007669"/>
    <property type="project" value="TreeGrafter"/>
</dbReference>
<dbReference type="Proteomes" id="UP000644507">
    <property type="component" value="Unassembled WGS sequence"/>
</dbReference>
<proteinExistence type="inferred from homology"/>
<accession>A0A918WLC6</accession>
<sequence length="460" mass="49368">MNRLLGFIASFALNGIGAAEPLDDFLKSPALKTASVGFAMVPLDPPEEGEDPLSEVLHNPDQALTPASVQKAITTATALQILGPDYRFVTKLYRSGDDVIIMGGGDPLLASTSLDAEFPAWHQALLDAGMTSIEGSLIADPSFFEDCTTPNQWLWGDIGNYYGAGACGLCFHRNSFEITFQPGEVGQEAKMLSAYPRPPRVTFRNHMKTGTSGSGDQGYAYSGPERDLITLRGTVPAGGQFSIKGSLPNPALSCLSAFRSYLKKKDFPVNDIEVKRGTAPKEEDLLLAVESPSLAKIIVPTNMKSVNLNAECLFKALTPEGKTTSSQKALHTHWKEQGVDLTGFLAHDGSGLSPQNTLTARQVAAILKLTNESEHAATFRASLPIAGRTGTMRGFGRGTAAEGRVMAKSGSMERVRAWAGYLKTESNKRFAFALLINHYNGSDSAVRSAASRFLAKLCEE</sequence>
<dbReference type="AlphaFoldDB" id="A0A918WLC6"/>
<dbReference type="InterPro" id="IPR012338">
    <property type="entry name" value="Beta-lactam/transpept-like"/>
</dbReference>
<dbReference type="PRINTS" id="PR00922">
    <property type="entry name" value="DADACBPTASE3"/>
</dbReference>
<dbReference type="Gene3D" id="3.50.80.20">
    <property type="entry name" value="D-Ala-D-Ala carboxypeptidase C, peptidase S13"/>
    <property type="match status" value="1"/>
</dbReference>